<feature type="active site" evidence="10 11">
    <location>
        <position position="400"/>
    </location>
</feature>
<dbReference type="Proteomes" id="UP000799766">
    <property type="component" value="Unassembled WGS sequence"/>
</dbReference>
<evidence type="ECO:0000256" key="8">
    <source>
        <dbReference type="ARBA" id="ARBA00022807"/>
    </source>
</evidence>
<evidence type="ECO:0000256" key="1">
    <source>
        <dbReference type="ARBA" id="ARBA00007623"/>
    </source>
</evidence>
<feature type="region of interest" description="Disordered" evidence="12">
    <location>
        <begin position="587"/>
        <end position="848"/>
    </location>
</feature>
<dbReference type="PANTHER" id="PTHR10183">
    <property type="entry name" value="CALPAIN"/>
    <property type="match status" value="1"/>
</dbReference>
<dbReference type="FunFam" id="3.90.70.10:FF:000010">
    <property type="entry name" value="Calpain 15"/>
    <property type="match status" value="1"/>
</dbReference>
<feature type="compositionally biased region" description="Basic and acidic residues" evidence="12">
    <location>
        <begin position="599"/>
        <end position="628"/>
    </location>
</feature>
<keyword evidence="8 11" id="KW-0788">Thiol protease</keyword>
<evidence type="ECO:0000256" key="2">
    <source>
        <dbReference type="ARBA" id="ARBA00022553"/>
    </source>
</evidence>
<keyword evidence="15" id="KW-1185">Reference proteome</keyword>
<evidence type="ECO:0000256" key="11">
    <source>
        <dbReference type="PROSITE-ProRule" id="PRU00239"/>
    </source>
</evidence>
<evidence type="ECO:0000256" key="10">
    <source>
        <dbReference type="PIRSR" id="PIRSR622684-1"/>
    </source>
</evidence>
<accession>A0A6A6P419</accession>
<feature type="active site" evidence="10 11">
    <location>
        <position position="380"/>
    </location>
</feature>
<protein>
    <recommendedName>
        <fullName evidence="13">Calpain catalytic domain-containing protein</fullName>
    </recommendedName>
</protein>
<dbReference type="OrthoDB" id="424753at2759"/>
<feature type="region of interest" description="Disordered" evidence="12">
    <location>
        <begin position="1"/>
        <end position="24"/>
    </location>
</feature>
<name>A0A6A6P419_9PEZI</name>
<evidence type="ECO:0000256" key="5">
    <source>
        <dbReference type="ARBA" id="ARBA00022737"/>
    </source>
</evidence>
<dbReference type="PROSITE" id="PS50203">
    <property type="entry name" value="CALPAIN_CAT"/>
    <property type="match status" value="1"/>
</dbReference>
<keyword evidence="5" id="KW-0677">Repeat</keyword>
<dbReference type="PRINTS" id="PR00704">
    <property type="entry name" value="CALPAIN"/>
</dbReference>
<reference evidence="14" key="1">
    <citation type="journal article" date="2020" name="Stud. Mycol.">
        <title>101 Dothideomycetes genomes: a test case for predicting lifestyles and emergence of pathogens.</title>
        <authorList>
            <person name="Haridas S."/>
            <person name="Albert R."/>
            <person name="Binder M."/>
            <person name="Bloem J."/>
            <person name="Labutti K."/>
            <person name="Salamov A."/>
            <person name="Andreopoulos B."/>
            <person name="Baker S."/>
            <person name="Barry K."/>
            <person name="Bills G."/>
            <person name="Bluhm B."/>
            <person name="Cannon C."/>
            <person name="Castanera R."/>
            <person name="Culley D."/>
            <person name="Daum C."/>
            <person name="Ezra D."/>
            <person name="Gonzalez J."/>
            <person name="Henrissat B."/>
            <person name="Kuo A."/>
            <person name="Liang C."/>
            <person name="Lipzen A."/>
            <person name="Lutzoni F."/>
            <person name="Magnuson J."/>
            <person name="Mondo S."/>
            <person name="Nolan M."/>
            <person name="Ohm R."/>
            <person name="Pangilinan J."/>
            <person name="Park H.-J."/>
            <person name="Ramirez L."/>
            <person name="Alfaro M."/>
            <person name="Sun H."/>
            <person name="Tritt A."/>
            <person name="Yoshinaga Y."/>
            <person name="Zwiers L.-H."/>
            <person name="Turgeon B."/>
            <person name="Goodwin S."/>
            <person name="Spatafora J."/>
            <person name="Crous P."/>
            <person name="Grigoriev I."/>
        </authorList>
    </citation>
    <scope>NUCLEOTIDE SEQUENCE</scope>
    <source>
        <strain evidence="14">ATCC 16933</strain>
    </source>
</reference>
<keyword evidence="2" id="KW-0597">Phosphoprotein</keyword>
<evidence type="ECO:0000256" key="9">
    <source>
        <dbReference type="ARBA" id="ARBA00022833"/>
    </source>
</evidence>
<evidence type="ECO:0000259" key="13">
    <source>
        <dbReference type="PROSITE" id="PS50203"/>
    </source>
</evidence>
<comment type="similarity">
    <text evidence="1">Belongs to the peptidase C2 family.</text>
</comment>
<dbReference type="InterPro" id="IPR038765">
    <property type="entry name" value="Papain-like_cys_pep_sf"/>
</dbReference>
<dbReference type="PANTHER" id="PTHR10183:SF425">
    <property type="entry name" value="CALPAIN-5"/>
    <property type="match status" value="1"/>
</dbReference>
<dbReference type="SUPFAM" id="SSF54001">
    <property type="entry name" value="Cysteine proteinases"/>
    <property type="match status" value="1"/>
</dbReference>
<evidence type="ECO:0000313" key="15">
    <source>
        <dbReference type="Proteomes" id="UP000799766"/>
    </source>
</evidence>
<evidence type="ECO:0000256" key="6">
    <source>
        <dbReference type="ARBA" id="ARBA00022771"/>
    </source>
</evidence>
<evidence type="ECO:0000313" key="14">
    <source>
        <dbReference type="EMBL" id="KAF2458508.1"/>
    </source>
</evidence>
<evidence type="ECO:0000256" key="3">
    <source>
        <dbReference type="ARBA" id="ARBA00022670"/>
    </source>
</evidence>
<keyword evidence="7 11" id="KW-0378">Hydrolase</keyword>
<evidence type="ECO:0000256" key="4">
    <source>
        <dbReference type="ARBA" id="ARBA00022723"/>
    </source>
</evidence>
<dbReference type="InterPro" id="IPR022684">
    <property type="entry name" value="Calpain_cysteine_protease"/>
</dbReference>
<dbReference type="Gene3D" id="3.90.70.10">
    <property type="entry name" value="Cysteine proteinases"/>
    <property type="match status" value="1"/>
</dbReference>
<dbReference type="InterPro" id="IPR001300">
    <property type="entry name" value="Peptidase_C2_calpain_cat"/>
</dbReference>
<keyword evidence="9" id="KW-0862">Zinc</keyword>
<dbReference type="InterPro" id="IPR000169">
    <property type="entry name" value="Pept_cys_AS"/>
</dbReference>
<evidence type="ECO:0000256" key="12">
    <source>
        <dbReference type="SAM" id="MobiDB-lite"/>
    </source>
</evidence>
<dbReference type="SMART" id="SM00230">
    <property type="entry name" value="CysPc"/>
    <property type="match status" value="1"/>
</dbReference>
<dbReference type="Pfam" id="PF00648">
    <property type="entry name" value="Peptidase_C2"/>
    <property type="match status" value="2"/>
</dbReference>
<feature type="domain" description="Calpain catalytic" evidence="13">
    <location>
        <begin position="149"/>
        <end position="456"/>
    </location>
</feature>
<gene>
    <name evidence="14" type="ORF">BDY21DRAFT_370743</name>
</gene>
<feature type="compositionally biased region" description="Basic and acidic residues" evidence="12">
    <location>
        <begin position="643"/>
        <end position="769"/>
    </location>
</feature>
<dbReference type="PROSITE" id="PS00139">
    <property type="entry name" value="THIOL_PROTEASE_CYS"/>
    <property type="match status" value="1"/>
</dbReference>
<proteinExistence type="inferred from homology"/>
<evidence type="ECO:0000256" key="7">
    <source>
        <dbReference type="ARBA" id="ARBA00022801"/>
    </source>
</evidence>
<dbReference type="GO" id="GO:0004198">
    <property type="term" value="F:calcium-dependent cysteine-type endopeptidase activity"/>
    <property type="evidence" value="ECO:0007669"/>
    <property type="project" value="InterPro"/>
</dbReference>
<sequence length="906" mass="103320">MSVAGSGNFEEHRPPPSRSESFQKDGMALDDRFYKYWDRFTMHKRLPNPPFRENDDVPALEHDVEGLPAHQPVLNKEGVITSQNAIRSYNEAAAICKAKVEAIVDECKRLNIKYTDRLFYLDDRDTLASLHADEEPTSLKGIEGVGSVKRIEDVFEKPEFFIDGATANDVHQGRVGDCWFLASITALSGKKDLIERLCVARDEKVGVYGFVFFRDGEWISEVVDDRLCLKPADEHMQNPTEYVVTVNGDRNPLYEGLQSMSYQVMPMSKEWREQVRKGSKALFFSSCRDSNETWLPLIEKAYAKAHGDYQAIEGGWTGEGIEDLTGGVATSIVSENVLDKDKLWEELKQVNKNFLFGAGSRHQTSSDDDPLDEQGFVRSHAYTVIEAREVKEHRLLKLRNPWGSQEWNGPWSDGSKEWTPEFMKELNHTFGDDGVFWISYRDFLRYYSDMDRIRLFGPEWTITQQWTSVNVPYNPDYLPTHFQLTLTKASPVVLVLSQPDQRYFTGLEGRYSFQLHFRLYRKGSRRYLVRSMNGPGSNRSCSAELDLEPGTYEVYMKINADRYVGKTTRRQIIAMYRERKREKLQTVGASFDTAHAKGRLRDMEKANERAERKSKSDRRKLDTVVDRAKNRKERARSKARQKRKDEEHKRRVEAKKAVVRAEKETEKKKTEEAEKEKTKEAKKEKTKEAEKEKTKEAEERTEKEKAGKEEAGTQLPIREKVEETEKNAKEETKATIEEKAGKVDPESESKKPEESKTKKPETAEAKEVSAESTTDESPKETPPSSDGSKEAPNATADGAPPRVPTAPPTEIEEDSPAEESDAVSVSTVETDDFEWDSDVDRSVSSDEDYQEVIQAEEDDIFASDPWNATCVIGLRLCAQDENASVEVVNPADTPSFRGLRGALSWR</sequence>
<keyword evidence="3 11" id="KW-0645">Protease</keyword>
<organism evidence="14 15">
    <name type="scientific">Lineolata rhizophorae</name>
    <dbReference type="NCBI Taxonomy" id="578093"/>
    <lineage>
        <taxon>Eukaryota</taxon>
        <taxon>Fungi</taxon>
        <taxon>Dikarya</taxon>
        <taxon>Ascomycota</taxon>
        <taxon>Pezizomycotina</taxon>
        <taxon>Dothideomycetes</taxon>
        <taxon>Dothideomycetes incertae sedis</taxon>
        <taxon>Lineolatales</taxon>
        <taxon>Lineolataceae</taxon>
        <taxon>Lineolata</taxon>
    </lineage>
</organism>
<dbReference type="GO" id="GO:0006508">
    <property type="term" value="P:proteolysis"/>
    <property type="evidence" value="ECO:0007669"/>
    <property type="project" value="UniProtKB-KW"/>
</dbReference>
<keyword evidence="4" id="KW-0479">Metal-binding</keyword>
<dbReference type="EMBL" id="MU001677">
    <property type="protein sequence ID" value="KAF2458508.1"/>
    <property type="molecule type" value="Genomic_DNA"/>
</dbReference>
<feature type="compositionally biased region" description="Acidic residues" evidence="12">
    <location>
        <begin position="810"/>
        <end position="821"/>
    </location>
</feature>
<feature type="active site" evidence="10 11">
    <location>
        <position position="178"/>
    </location>
</feature>
<dbReference type="GO" id="GO:0008270">
    <property type="term" value="F:zinc ion binding"/>
    <property type="evidence" value="ECO:0007669"/>
    <property type="project" value="UniProtKB-KW"/>
</dbReference>
<dbReference type="CDD" id="cd00044">
    <property type="entry name" value="CysPc"/>
    <property type="match status" value="1"/>
</dbReference>
<feature type="compositionally biased region" description="Basic residues" evidence="12">
    <location>
        <begin position="629"/>
        <end position="642"/>
    </location>
</feature>
<dbReference type="AlphaFoldDB" id="A0A6A6P419"/>
<keyword evidence="6" id="KW-0863">Zinc-finger</keyword>